<dbReference type="CDD" id="cd04701">
    <property type="entry name" value="Asparaginase_2"/>
    <property type="match status" value="1"/>
</dbReference>
<protein>
    <submittedName>
        <fullName evidence="4">N-terminal nucleophile aminohydrolase</fullName>
    </submittedName>
</protein>
<dbReference type="PANTHER" id="PTHR10188">
    <property type="entry name" value="L-ASPARAGINASE"/>
    <property type="match status" value="1"/>
</dbReference>
<dbReference type="FunFam" id="3.60.20.30:FF:000008">
    <property type="entry name" value="N-terminal nucleophile aminohydrolase"/>
    <property type="match status" value="1"/>
</dbReference>
<evidence type="ECO:0000313" key="5">
    <source>
        <dbReference type="Proteomes" id="UP000234474"/>
    </source>
</evidence>
<dbReference type="OrthoDB" id="2262349at2759"/>
<dbReference type="STRING" id="1392255.A0A2I1CL56"/>
<dbReference type="GeneID" id="36533441"/>
<dbReference type="SUPFAM" id="SSF56235">
    <property type="entry name" value="N-terminal nucleophile aminohydrolases (Ntn hydrolases)"/>
    <property type="match status" value="1"/>
</dbReference>
<feature type="binding site" evidence="2">
    <location>
        <begin position="231"/>
        <end position="234"/>
    </location>
    <ligand>
        <name>substrate</name>
    </ligand>
</feature>
<sequence length="451" mass="48818">MRDSIPATFKPALIIHGGAGNIQRSRLPPDLYAQYHASLLSYLRSTKDLLNGGASALDAAVHAVSLLEDDELFNCGRGSVFTSAGTIEMEASVMVTTVNKTTDDEIAGSIKRGAGVMGLRNVRHPIQLARECLLRTGHNANGDPNGDGGNMHSQLMAPYVEELARAWGLEFKPDAWFWTKRRWEEHRRGLKGEAEPVSMSQGTVGCVCLDRWGNLAVATSTGGLTNKLPGRIGDTPTLGAGFWAEAWEELPREAQGGVWYTEDASSGTAATIMRMVAECIPPVVNRLLWPDTRLPSLEHSSEKQALLEQERLPRRVRRRAVALSGTGNGDSFLRVAAARSVCAMLRYSQASVPRSLAEAVSAVAGPDGELQRSAGRRWGKTGEGDGGIIGIEAETVLDATGAGLLGEQKKGLSRGKVVFDFNCGGMWRAWVEEDATGKEVERVMVFREEYQ</sequence>
<evidence type="ECO:0000256" key="3">
    <source>
        <dbReference type="PIRSR" id="PIRSR600246-3"/>
    </source>
</evidence>
<feature type="binding site" evidence="2">
    <location>
        <begin position="326"/>
        <end position="329"/>
    </location>
    <ligand>
        <name>substrate</name>
    </ligand>
</feature>
<evidence type="ECO:0000256" key="1">
    <source>
        <dbReference type="PIRSR" id="PIRSR600246-1"/>
    </source>
</evidence>
<reference evidence="5" key="1">
    <citation type="journal article" date="2018" name="Proc. Natl. Acad. Sci. U.S.A.">
        <title>Linking secondary metabolites to gene clusters through genome sequencing of six diverse Aspergillus species.</title>
        <authorList>
            <person name="Kaerboelling I."/>
            <person name="Vesth T.C."/>
            <person name="Frisvad J.C."/>
            <person name="Nybo J.L."/>
            <person name="Theobald S."/>
            <person name="Kuo A."/>
            <person name="Bowyer P."/>
            <person name="Matsuda Y."/>
            <person name="Mondo S."/>
            <person name="Lyhne E.K."/>
            <person name="Kogle M.E."/>
            <person name="Clum A."/>
            <person name="Lipzen A."/>
            <person name="Salamov A."/>
            <person name="Ngan C.Y."/>
            <person name="Daum C."/>
            <person name="Chiniquy J."/>
            <person name="Barry K."/>
            <person name="LaButti K."/>
            <person name="Haridas S."/>
            <person name="Simmons B.A."/>
            <person name="Magnuson J.K."/>
            <person name="Mortensen U.H."/>
            <person name="Larsen T.O."/>
            <person name="Grigoriev I.V."/>
            <person name="Baker S.E."/>
            <person name="Andersen M.R."/>
        </authorList>
    </citation>
    <scope>NUCLEOTIDE SEQUENCE [LARGE SCALE GENOMIC DNA]</scope>
    <source>
        <strain evidence="5">IBT 16806</strain>
    </source>
</reference>
<dbReference type="GO" id="GO:0016787">
    <property type="term" value="F:hydrolase activity"/>
    <property type="evidence" value="ECO:0007669"/>
    <property type="project" value="UniProtKB-KW"/>
</dbReference>
<dbReference type="GO" id="GO:0005737">
    <property type="term" value="C:cytoplasm"/>
    <property type="evidence" value="ECO:0007669"/>
    <property type="project" value="TreeGrafter"/>
</dbReference>
<dbReference type="OMA" id="VCLDRWG"/>
<feature type="active site" description="Nucleophile" evidence="1">
    <location>
        <position position="203"/>
    </location>
</feature>
<accession>A0A2I1CL56</accession>
<comment type="caution">
    <text evidence="4">The sequence shown here is derived from an EMBL/GenBank/DDBJ whole genome shotgun (WGS) entry which is preliminary data.</text>
</comment>
<dbReference type="Gene3D" id="3.60.20.30">
    <property type="entry name" value="(Glycosyl)asparaginase"/>
    <property type="match status" value="1"/>
</dbReference>
<gene>
    <name evidence="4" type="ORF">P174DRAFT_436762</name>
</gene>
<evidence type="ECO:0000256" key="2">
    <source>
        <dbReference type="PIRSR" id="PIRSR600246-2"/>
    </source>
</evidence>
<dbReference type="AlphaFoldDB" id="A0A2I1CL56"/>
<dbReference type="EMBL" id="MSZS01000001">
    <property type="protein sequence ID" value="PKX98354.1"/>
    <property type="molecule type" value="Genomic_DNA"/>
</dbReference>
<dbReference type="PANTHER" id="PTHR10188:SF43">
    <property type="entry name" value="ASPARAGINASE (EUROFUNG)"/>
    <property type="match status" value="1"/>
</dbReference>
<keyword evidence="4" id="KW-0378">Hydrolase</keyword>
<dbReference type="Proteomes" id="UP000234474">
    <property type="component" value="Unassembled WGS sequence"/>
</dbReference>
<evidence type="ECO:0000313" key="4">
    <source>
        <dbReference type="EMBL" id="PKX98354.1"/>
    </source>
</evidence>
<dbReference type="VEuPathDB" id="FungiDB:P174DRAFT_436762"/>
<feature type="site" description="Cleavage; by autolysis" evidence="3">
    <location>
        <begin position="202"/>
        <end position="203"/>
    </location>
</feature>
<organism evidence="4 5">
    <name type="scientific">Aspergillus novofumigatus (strain IBT 16806)</name>
    <dbReference type="NCBI Taxonomy" id="1392255"/>
    <lineage>
        <taxon>Eukaryota</taxon>
        <taxon>Fungi</taxon>
        <taxon>Dikarya</taxon>
        <taxon>Ascomycota</taxon>
        <taxon>Pezizomycotina</taxon>
        <taxon>Eurotiomycetes</taxon>
        <taxon>Eurotiomycetidae</taxon>
        <taxon>Eurotiales</taxon>
        <taxon>Aspergillaceae</taxon>
        <taxon>Aspergillus</taxon>
        <taxon>Aspergillus subgen. Fumigati</taxon>
    </lineage>
</organism>
<dbReference type="RefSeq" id="XP_024686949.1">
    <property type="nucleotide sequence ID" value="XM_024826116.1"/>
</dbReference>
<keyword evidence="5" id="KW-1185">Reference proteome</keyword>
<dbReference type="InterPro" id="IPR000246">
    <property type="entry name" value="Peptidase_T2"/>
</dbReference>
<proteinExistence type="predicted"/>
<name>A0A2I1CL56_ASPN1</name>
<dbReference type="Pfam" id="PF01112">
    <property type="entry name" value="Asparaginase_2"/>
    <property type="match status" value="1"/>
</dbReference>
<dbReference type="InterPro" id="IPR029055">
    <property type="entry name" value="Ntn_hydrolases_N"/>
</dbReference>